<dbReference type="PANTHER" id="PTHR47506">
    <property type="entry name" value="TRANSCRIPTIONAL REGULATORY PROTEIN"/>
    <property type="match status" value="1"/>
</dbReference>
<dbReference type="InterPro" id="IPR036271">
    <property type="entry name" value="Tet_transcr_reg_TetR-rel_C_sf"/>
</dbReference>
<reference evidence="6 7" key="1">
    <citation type="submission" date="2017-09" db="EMBL/GenBank/DDBJ databases">
        <title>Biodiversity and function of Thalassospira species in the particle-attached aromatic-hydrocarbon-degrading consortia from the surface seawater of the South China Sea.</title>
        <authorList>
            <person name="Dong C."/>
            <person name="Liu R."/>
            <person name="Shao Z."/>
        </authorList>
    </citation>
    <scope>NUCLEOTIDE SEQUENCE [LARGE SCALE GENOMIC DNA]</scope>
    <source>
        <strain evidence="6 7">CSC1P2</strain>
    </source>
</reference>
<dbReference type="Pfam" id="PF00440">
    <property type="entry name" value="TetR_N"/>
    <property type="match status" value="1"/>
</dbReference>
<dbReference type="OrthoDB" id="9798857at2"/>
<evidence type="ECO:0000313" key="6">
    <source>
        <dbReference type="EMBL" id="PKR55548.1"/>
    </source>
</evidence>
<keyword evidence="1" id="KW-0805">Transcription regulation</keyword>
<accession>A0A2N3KYD5</accession>
<keyword evidence="3" id="KW-0804">Transcription</keyword>
<dbReference type="Proteomes" id="UP000233597">
    <property type="component" value="Unassembled WGS sequence"/>
</dbReference>
<evidence type="ECO:0000256" key="2">
    <source>
        <dbReference type="ARBA" id="ARBA00023125"/>
    </source>
</evidence>
<dbReference type="RefSeq" id="WP_101264596.1">
    <property type="nucleotide sequence ID" value="NZ_NWTK01000002.1"/>
</dbReference>
<sequence>MRVSREQAAENRLRILQVASQLFREKGFDGIGVVDIMKAAGLTHGGFYGHFKSKQDLEEESCRRTLANTRDLWQKRLEKDRTHPIAGLVDGYLTVRHRDDPGQGCAFAALAPDAARQGNGVRDAFSDGLKPLIGMVEQAIAGEMPEVAGVAEDDGNSIENRSENSAEKSDLHQEALSLISEMVGALLLSRLVTDDALSQEFLEASKNHLKERSQRL</sequence>
<dbReference type="AlphaFoldDB" id="A0A2N3KYD5"/>
<name>A0A2N3KYD5_9PROT</name>
<protein>
    <submittedName>
        <fullName evidence="6">TetR family transcriptional regulator</fullName>
    </submittedName>
</protein>
<dbReference type="SUPFAM" id="SSF46689">
    <property type="entry name" value="Homeodomain-like"/>
    <property type="match status" value="1"/>
</dbReference>
<feature type="domain" description="HTH tetR-type" evidence="5">
    <location>
        <begin position="9"/>
        <end position="69"/>
    </location>
</feature>
<dbReference type="PANTHER" id="PTHR47506:SF7">
    <property type="entry name" value="TRANSCRIPTIONAL REGULATORY PROTEIN"/>
    <property type="match status" value="1"/>
</dbReference>
<proteinExistence type="predicted"/>
<evidence type="ECO:0000259" key="5">
    <source>
        <dbReference type="PROSITE" id="PS50977"/>
    </source>
</evidence>
<evidence type="ECO:0000256" key="3">
    <source>
        <dbReference type="ARBA" id="ARBA00023163"/>
    </source>
</evidence>
<keyword evidence="2 4" id="KW-0238">DNA-binding</keyword>
<dbReference type="EMBL" id="NWTK01000002">
    <property type="protein sequence ID" value="PKR55548.1"/>
    <property type="molecule type" value="Genomic_DNA"/>
</dbReference>
<dbReference type="PRINTS" id="PR00455">
    <property type="entry name" value="HTHTETR"/>
</dbReference>
<gene>
    <name evidence="6" type="ORF">COO20_05135</name>
</gene>
<dbReference type="InterPro" id="IPR009057">
    <property type="entry name" value="Homeodomain-like_sf"/>
</dbReference>
<organism evidence="6 7">
    <name type="scientific">Thalassospira marina</name>
    <dbReference type="NCBI Taxonomy" id="2048283"/>
    <lineage>
        <taxon>Bacteria</taxon>
        <taxon>Pseudomonadati</taxon>
        <taxon>Pseudomonadota</taxon>
        <taxon>Alphaproteobacteria</taxon>
        <taxon>Rhodospirillales</taxon>
        <taxon>Thalassospiraceae</taxon>
        <taxon>Thalassospira</taxon>
    </lineage>
</organism>
<dbReference type="PROSITE" id="PS50977">
    <property type="entry name" value="HTH_TETR_2"/>
    <property type="match status" value="1"/>
</dbReference>
<dbReference type="Gene3D" id="1.10.10.60">
    <property type="entry name" value="Homeodomain-like"/>
    <property type="match status" value="1"/>
</dbReference>
<evidence type="ECO:0000256" key="4">
    <source>
        <dbReference type="PROSITE-ProRule" id="PRU00335"/>
    </source>
</evidence>
<evidence type="ECO:0000256" key="1">
    <source>
        <dbReference type="ARBA" id="ARBA00023015"/>
    </source>
</evidence>
<feature type="DNA-binding region" description="H-T-H motif" evidence="4">
    <location>
        <begin position="32"/>
        <end position="51"/>
    </location>
</feature>
<comment type="caution">
    <text evidence="6">The sequence shown here is derived from an EMBL/GenBank/DDBJ whole genome shotgun (WGS) entry which is preliminary data.</text>
</comment>
<dbReference type="Gene3D" id="1.10.357.10">
    <property type="entry name" value="Tetracycline Repressor, domain 2"/>
    <property type="match status" value="1"/>
</dbReference>
<evidence type="ECO:0000313" key="7">
    <source>
        <dbReference type="Proteomes" id="UP000233597"/>
    </source>
</evidence>
<dbReference type="GO" id="GO:0003677">
    <property type="term" value="F:DNA binding"/>
    <property type="evidence" value="ECO:0007669"/>
    <property type="project" value="UniProtKB-UniRule"/>
</dbReference>
<dbReference type="InterPro" id="IPR001647">
    <property type="entry name" value="HTH_TetR"/>
</dbReference>
<dbReference type="SUPFAM" id="SSF48498">
    <property type="entry name" value="Tetracyclin repressor-like, C-terminal domain"/>
    <property type="match status" value="1"/>
</dbReference>